<gene>
    <name evidence="2" type="ORF">E2C01_095355</name>
</gene>
<organism evidence="2 3">
    <name type="scientific">Portunus trituberculatus</name>
    <name type="common">Swimming crab</name>
    <name type="synonym">Neptunus trituberculatus</name>
    <dbReference type="NCBI Taxonomy" id="210409"/>
    <lineage>
        <taxon>Eukaryota</taxon>
        <taxon>Metazoa</taxon>
        <taxon>Ecdysozoa</taxon>
        <taxon>Arthropoda</taxon>
        <taxon>Crustacea</taxon>
        <taxon>Multicrustacea</taxon>
        <taxon>Malacostraca</taxon>
        <taxon>Eumalacostraca</taxon>
        <taxon>Eucarida</taxon>
        <taxon>Decapoda</taxon>
        <taxon>Pleocyemata</taxon>
        <taxon>Brachyura</taxon>
        <taxon>Eubrachyura</taxon>
        <taxon>Portunoidea</taxon>
        <taxon>Portunidae</taxon>
        <taxon>Portuninae</taxon>
        <taxon>Portunus</taxon>
    </lineage>
</organism>
<protein>
    <submittedName>
        <fullName evidence="2">Uncharacterized protein</fullName>
    </submittedName>
</protein>
<keyword evidence="3" id="KW-1185">Reference proteome</keyword>
<sequence length="65" mass="6709">MCLATASPSTSASDSADDDILSLSARSAEDDKGGLIGPENIQPLVSIQLKIFLAKLDPTVPLVNP</sequence>
<dbReference type="Proteomes" id="UP000324222">
    <property type="component" value="Unassembled WGS sequence"/>
</dbReference>
<feature type="region of interest" description="Disordered" evidence="1">
    <location>
        <begin position="1"/>
        <end position="36"/>
    </location>
</feature>
<evidence type="ECO:0000256" key="1">
    <source>
        <dbReference type="SAM" id="MobiDB-lite"/>
    </source>
</evidence>
<reference evidence="2 3" key="1">
    <citation type="submission" date="2019-05" db="EMBL/GenBank/DDBJ databases">
        <title>Another draft genome of Portunus trituberculatus and its Hox gene families provides insights of decapod evolution.</title>
        <authorList>
            <person name="Jeong J.-H."/>
            <person name="Song I."/>
            <person name="Kim S."/>
            <person name="Choi T."/>
            <person name="Kim D."/>
            <person name="Ryu S."/>
            <person name="Kim W."/>
        </authorList>
    </citation>
    <scope>NUCLEOTIDE SEQUENCE [LARGE SCALE GENOMIC DNA]</scope>
    <source>
        <tissue evidence="2">Muscle</tissue>
    </source>
</reference>
<proteinExistence type="predicted"/>
<accession>A0A5B7JYH9</accession>
<feature type="compositionally biased region" description="Low complexity" evidence="1">
    <location>
        <begin position="1"/>
        <end position="14"/>
    </location>
</feature>
<evidence type="ECO:0000313" key="2">
    <source>
        <dbReference type="EMBL" id="MPC99909.1"/>
    </source>
</evidence>
<evidence type="ECO:0000313" key="3">
    <source>
        <dbReference type="Proteomes" id="UP000324222"/>
    </source>
</evidence>
<name>A0A5B7JYH9_PORTR</name>
<comment type="caution">
    <text evidence="2">The sequence shown here is derived from an EMBL/GenBank/DDBJ whole genome shotgun (WGS) entry which is preliminary data.</text>
</comment>
<dbReference type="EMBL" id="VSRR010120502">
    <property type="protein sequence ID" value="MPC99909.1"/>
    <property type="molecule type" value="Genomic_DNA"/>
</dbReference>
<dbReference type="AlphaFoldDB" id="A0A5B7JYH9"/>